<dbReference type="VEuPathDB" id="FungiDB:PV07_12672"/>
<evidence type="ECO:0000256" key="4">
    <source>
        <dbReference type="ARBA" id="ARBA00019599"/>
    </source>
</evidence>
<name>A0A0D2CEF2_9EURO</name>
<evidence type="ECO:0000256" key="12">
    <source>
        <dbReference type="ARBA" id="ARBA00047899"/>
    </source>
</evidence>
<dbReference type="PANTHER" id="PTHR24348:SF22">
    <property type="entry name" value="NON-SPECIFIC SERINE_THREONINE PROTEIN KINASE"/>
    <property type="match status" value="1"/>
</dbReference>
<dbReference type="PANTHER" id="PTHR24348">
    <property type="entry name" value="SERINE/THREONINE-PROTEIN KINASE UNC-51-RELATED"/>
    <property type="match status" value="1"/>
</dbReference>
<dbReference type="Pfam" id="PF00069">
    <property type="entry name" value="Pkinase"/>
    <property type="match status" value="1"/>
</dbReference>
<dbReference type="STRING" id="569365.A0A0D2CEF2"/>
<evidence type="ECO:0000256" key="2">
    <source>
        <dbReference type="ARBA" id="ARBA00012513"/>
    </source>
</evidence>
<dbReference type="SMART" id="SM00220">
    <property type="entry name" value="S_TKc"/>
    <property type="match status" value="1"/>
</dbReference>
<dbReference type="PROSITE" id="PS50011">
    <property type="entry name" value="PROTEIN_KINASE_DOM"/>
    <property type="match status" value="1"/>
</dbReference>
<keyword evidence="9" id="KW-0067">ATP-binding</keyword>
<protein>
    <recommendedName>
        <fullName evidence="3">Serine/threonine-protein kinase ATG1</fullName>
        <ecNumber evidence="2">2.7.11.1</ecNumber>
    </recommendedName>
    <alternativeName>
        <fullName evidence="11">Autophagy-related protein 1</fullName>
    </alternativeName>
    <alternativeName>
        <fullName evidence="4">Serine/threonine-protein kinase atg1</fullName>
    </alternativeName>
</protein>
<dbReference type="PROSITE" id="PS00108">
    <property type="entry name" value="PROTEIN_KINASE_ST"/>
    <property type="match status" value="1"/>
</dbReference>
<evidence type="ECO:0000256" key="3">
    <source>
        <dbReference type="ARBA" id="ARBA00018572"/>
    </source>
</evidence>
<evidence type="ECO:0000256" key="13">
    <source>
        <dbReference type="ARBA" id="ARBA00048679"/>
    </source>
</evidence>
<evidence type="ECO:0000256" key="6">
    <source>
        <dbReference type="ARBA" id="ARBA00022679"/>
    </source>
</evidence>
<dbReference type="InterPro" id="IPR008271">
    <property type="entry name" value="Ser/Thr_kinase_AS"/>
</dbReference>
<comment type="catalytic activity">
    <reaction evidence="13">
        <text>L-seryl-[protein] + ATP = O-phospho-L-seryl-[protein] + ADP + H(+)</text>
        <dbReference type="Rhea" id="RHEA:17989"/>
        <dbReference type="Rhea" id="RHEA-COMP:9863"/>
        <dbReference type="Rhea" id="RHEA-COMP:11604"/>
        <dbReference type="ChEBI" id="CHEBI:15378"/>
        <dbReference type="ChEBI" id="CHEBI:29999"/>
        <dbReference type="ChEBI" id="CHEBI:30616"/>
        <dbReference type="ChEBI" id="CHEBI:83421"/>
        <dbReference type="ChEBI" id="CHEBI:456216"/>
        <dbReference type="EC" id="2.7.11.1"/>
    </reaction>
</comment>
<keyword evidence="17" id="KW-1185">Reference proteome</keyword>
<evidence type="ECO:0000256" key="14">
    <source>
        <dbReference type="SAM" id="MobiDB-lite"/>
    </source>
</evidence>
<evidence type="ECO:0000256" key="1">
    <source>
        <dbReference type="ARBA" id="ARBA00004623"/>
    </source>
</evidence>
<keyword evidence="5" id="KW-0723">Serine/threonine-protein kinase</keyword>
<dbReference type="GO" id="GO:0005776">
    <property type="term" value="C:autophagosome"/>
    <property type="evidence" value="ECO:0007669"/>
    <property type="project" value="TreeGrafter"/>
</dbReference>
<comment type="catalytic activity">
    <reaction evidence="12">
        <text>L-threonyl-[protein] + ATP = O-phospho-L-threonyl-[protein] + ADP + H(+)</text>
        <dbReference type="Rhea" id="RHEA:46608"/>
        <dbReference type="Rhea" id="RHEA-COMP:11060"/>
        <dbReference type="Rhea" id="RHEA-COMP:11605"/>
        <dbReference type="ChEBI" id="CHEBI:15378"/>
        <dbReference type="ChEBI" id="CHEBI:30013"/>
        <dbReference type="ChEBI" id="CHEBI:30616"/>
        <dbReference type="ChEBI" id="CHEBI:61977"/>
        <dbReference type="ChEBI" id="CHEBI:456216"/>
        <dbReference type="EC" id="2.7.11.1"/>
    </reaction>
</comment>
<dbReference type="SUPFAM" id="SSF56112">
    <property type="entry name" value="Protein kinase-like (PK-like)"/>
    <property type="match status" value="1"/>
</dbReference>
<feature type="compositionally biased region" description="Basic and acidic residues" evidence="14">
    <location>
        <begin position="910"/>
        <end position="922"/>
    </location>
</feature>
<evidence type="ECO:0000259" key="15">
    <source>
        <dbReference type="PROSITE" id="PS50011"/>
    </source>
</evidence>
<dbReference type="Gene3D" id="1.10.510.10">
    <property type="entry name" value="Transferase(Phosphotransferase) domain 1"/>
    <property type="match status" value="1"/>
</dbReference>
<dbReference type="GO" id="GO:0010506">
    <property type="term" value="P:regulation of autophagy"/>
    <property type="evidence" value="ECO:0007669"/>
    <property type="project" value="InterPro"/>
</dbReference>
<dbReference type="AlphaFoldDB" id="A0A0D2CEF2"/>
<reference evidence="16 17" key="1">
    <citation type="submission" date="2015-01" db="EMBL/GenBank/DDBJ databases">
        <title>The Genome Sequence of Cladophialophora immunda CBS83496.</title>
        <authorList>
            <consortium name="The Broad Institute Genomics Platform"/>
            <person name="Cuomo C."/>
            <person name="de Hoog S."/>
            <person name="Gorbushina A."/>
            <person name="Stielow B."/>
            <person name="Teixiera M."/>
            <person name="Abouelleil A."/>
            <person name="Chapman S.B."/>
            <person name="Priest M."/>
            <person name="Young S.K."/>
            <person name="Wortman J."/>
            <person name="Nusbaum C."/>
            <person name="Birren B."/>
        </authorList>
    </citation>
    <scope>NUCLEOTIDE SEQUENCE [LARGE SCALE GENOMIC DNA]</scope>
    <source>
        <strain evidence="16 17">CBS 83496</strain>
    </source>
</reference>
<keyword evidence="6" id="KW-0808">Transferase</keyword>
<dbReference type="Proteomes" id="UP000054466">
    <property type="component" value="Unassembled WGS sequence"/>
</dbReference>
<dbReference type="InterPro" id="IPR000719">
    <property type="entry name" value="Prot_kinase_dom"/>
</dbReference>
<gene>
    <name evidence="16" type="ORF">PV07_12672</name>
</gene>
<comment type="subcellular location">
    <subcellularLocation>
        <location evidence="1">Preautophagosomal structure membrane</location>
        <topology evidence="1">Peripheral membrane protein</topology>
    </subcellularLocation>
</comment>
<evidence type="ECO:0000256" key="5">
    <source>
        <dbReference type="ARBA" id="ARBA00022527"/>
    </source>
</evidence>
<dbReference type="OrthoDB" id="626167at2759"/>
<feature type="region of interest" description="Disordered" evidence="14">
    <location>
        <begin position="796"/>
        <end position="959"/>
    </location>
</feature>
<dbReference type="GO" id="GO:0005524">
    <property type="term" value="F:ATP binding"/>
    <property type="evidence" value="ECO:0007669"/>
    <property type="project" value="UniProtKB-KW"/>
</dbReference>
<dbReference type="InterPro" id="IPR011009">
    <property type="entry name" value="Kinase-like_dom_sf"/>
</dbReference>
<dbReference type="GO" id="GO:0000045">
    <property type="term" value="P:autophagosome assembly"/>
    <property type="evidence" value="ECO:0007669"/>
    <property type="project" value="TreeGrafter"/>
</dbReference>
<proteinExistence type="predicted"/>
<feature type="compositionally biased region" description="Polar residues" evidence="14">
    <location>
        <begin position="847"/>
        <end position="862"/>
    </location>
</feature>
<keyword evidence="10" id="KW-0072">Autophagy</keyword>
<evidence type="ECO:0000313" key="16">
    <source>
        <dbReference type="EMBL" id="KIW21919.1"/>
    </source>
</evidence>
<feature type="domain" description="Protein kinase" evidence="15">
    <location>
        <begin position="246"/>
        <end position="546"/>
    </location>
</feature>
<dbReference type="GO" id="GO:0005829">
    <property type="term" value="C:cytosol"/>
    <property type="evidence" value="ECO:0007669"/>
    <property type="project" value="TreeGrafter"/>
</dbReference>
<keyword evidence="7" id="KW-0547">Nucleotide-binding</keyword>
<evidence type="ECO:0000256" key="9">
    <source>
        <dbReference type="ARBA" id="ARBA00022840"/>
    </source>
</evidence>
<dbReference type="InterPro" id="IPR045269">
    <property type="entry name" value="Atg1-like"/>
</dbReference>
<evidence type="ECO:0000256" key="11">
    <source>
        <dbReference type="ARBA" id="ARBA00030237"/>
    </source>
</evidence>
<evidence type="ECO:0000256" key="10">
    <source>
        <dbReference type="ARBA" id="ARBA00023006"/>
    </source>
</evidence>
<accession>A0A0D2CEF2</accession>
<evidence type="ECO:0000256" key="7">
    <source>
        <dbReference type="ARBA" id="ARBA00022741"/>
    </source>
</evidence>
<keyword evidence="8" id="KW-0418">Kinase</keyword>
<dbReference type="GeneID" id="27351866"/>
<dbReference type="GO" id="GO:0004674">
    <property type="term" value="F:protein serine/threonine kinase activity"/>
    <property type="evidence" value="ECO:0007669"/>
    <property type="project" value="UniProtKB-KW"/>
</dbReference>
<feature type="compositionally biased region" description="Polar residues" evidence="14">
    <location>
        <begin position="808"/>
        <end position="821"/>
    </location>
</feature>
<evidence type="ECO:0000313" key="17">
    <source>
        <dbReference type="Proteomes" id="UP000054466"/>
    </source>
</evidence>
<dbReference type="RefSeq" id="XP_016242135.1">
    <property type="nucleotide sequence ID" value="XM_016400220.1"/>
</dbReference>
<dbReference type="HOGENOM" id="CLU_293725_0_0_1"/>
<sequence>MTMESSAHTGLGDIALLVGGIEGGSAQDFINLNEELIWTRPPPRAHDLANGWIDDEQPEPWRGQMRADIKLDGPILALSFLKLPRRTFGWHLGAMSETTHTDEKPRDILCPRNTESGISSSTCFFDYTTGPKGEFVPRMIPLLHRSFIRIQMGPFDLRQRYHQELVLTEPVKILFPTLRFWLWIPTLNKDEEKVFKSNVRDFCRRTNCLDQEYFPGIAASTGGSSLAPTPMFDRLTRIGRSGAIYKAFGKIISKGGYRTVFRVQVIKNPHFGEFQDDEDVAGPDEPMLVAKEIYQKGDGSQLAKKEFREMQENEWKTVMHNPHPNVNAIVDIAYVPETDDPPWVIEEYQPYCLGQREKLPMDVDKVEMASQLLSGLKHYHESGIMHRDVKPKNVLMRLVKCSNHGCSDDRCSDDECAGHQYRWDYKFTDNGAVRSTHRRVEGLAGTPFFCAPEVLDKKPYGAKADIFSLGVLFLEHFVGHDRSRDTPFKDTEYPKSSFQVQQWMQLVDPLIERNCDPEYRPLLRGMLLRDPLKRWSANKCLAFLNLDPSEKPEQTILIGPTLPWTTQPFTEEVKAGLKRKLAEFEHNGECGHVGPDGVESDNASTIVETCPALLMQGSGQMVSSLDNDLANLGGICEVDINSVIEGSENGTFITAPEEFLVEDAPATPKASCAAQMPNTPCQDAAGGNGLASVPCTPLADDDATRLAVGRVANQQEAYDFTDCHNEWDWGDGRQPMIRFTRTIAQSYRHNRYPPPWASRVSQYTNVATTCPPKKESAGVLTLGIYDFDKVMRNPIASQRETKPLISPPVQTRDNRLNTSRSPQPPPDAEHGDTSASRPLEPAAENARQLSPSQQRTKTTRQVILSAEGGLPTTAKVSDSKAQESPLPDAMLPKDCVPPEASLVNEADTEVVTRVDDGGRHLEGSPASGRRTDSEAPTDLDCEERQPEAPPVSGSRANTKALPEIDHGDTELNVLDGRFGPLLPIPDARKRQQHAITRMEGANTMRTTRHTRNAFGNKGFNWDMGFGGQGMGVIR</sequence>
<organism evidence="16 17">
    <name type="scientific">Cladophialophora immunda</name>
    <dbReference type="NCBI Taxonomy" id="569365"/>
    <lineage>
        <taxon>Eukaryota</taxon>
        <taxon>Fungi</taxon>
        <taxon>Dikarya</taxon>
        <taxon>Ascomycota</taxon>
        <taxon>Pezizomycotina</taxon>
        <taxon>Eurotiomycetes</taxon>
        <taxon>Chaetothyriomycetidae</taxon>
        <taxon>Chaetothyriales</taxon>
        <taxon>Herpotrichiellaceae</taxon>
        <taxon>Cladophialophora</taxon>
    </lineage>
</organism>
<evidence type="ECO:0000256" key="8">
    <source>
        <dbReference type="ARBA" id="ARBA00022777"/>
    </source>
</evidence>
<dbReference type="EC" id="2.7.11.1" evidence="2"/>
<dbReference type="EMBL" id="KN847089">
    <property type="protein sequence ID" value="KIW21919.1"/>
    <property type="molecule type" value="Genomic_DNA"/>
</dbReference>
<dbReference type="GO" id="GO:0034045">
    <property type="term" value="C:phagophore assembly site membrane"/>
    <property type="evidence" value="ECO:0007669"/>
    <property type="project" value="UniProtKB-SubCell"/>
</dbReference>